<accession>A0A1J5S0Z8</accession>
<evidence type="ECO:0008006" key="3">
    <source>
        <dbReference type="Google" id="ProtNLM"/>
    </source>
</evidence>
<proteinExistence type="predicted"/>
<feature type="compositionally biased region" description="Polar residues" evidence="1">
    <location>
        <begin position="614"/>
        <end position="626"/>
    </location>
</feature>
<comment type="caution">
    <text evidence="2">The sequence shown here is derived from an EMBL/GenBank/DDBJ whole genome shotgun (WGS) entry which is preliminary data.</text>
</comment>
<protein>
    <recommendedName>
        <fullName evidence="3">Prolin-rich exported protein</fullName>
    </recommendedName>
</protein>
<feature type="compositionally biased region" description="Low complexity" evidence="1">
    <location>
        <begin position="24"/>
        <end position="33"/>
    </location>
</feature>
<dbReference type="Pfam" id="PF20245">
    <property type="entry name" value="DUF6600"/>
    <property type="match status" value="1"/>
</dbReference>
<dbReference type="AlphaFoldDB" id="A0A1J5S0Z8"/>
<feature type="region of interest" description="Disordered" evidence="1">
    <location>
        <begin position="544"/>
        <end position="699"/>
    </location>
</feature>
<organism evidence="2">
    <name type="scientific">mine drainage metagenome</name>
    <dbReference type="NCBI Taxonomy" id="410659"/>
    <lineage>
        <taxon>unclassified sequences</taxon>
        <taxon>metagenomes</taxon>
        <taxon>ecological metagenomes</taxon>
    </lineage>
</organism>
<reference evidence="2" key="1">
    <citation type="submission" date="2016-10" db="EMBL/GenBank/DDBJ databases">
        <title>Sequence of Gallionella enrichment culture.</title>
        <authorList>
            <person name="Poehlein A."/>
            <person name="Muehling M."/>
            <person name="Daniel R."/>
        </authorList>
    </citation>
    <scope>NUCLEOTIDE SEQUENCE</scope>
</reference>
<dbReference type="PANTHER" id="PTHR38731">
    <property type="entry name" value="LIPL45-RELATED LIPOPROTEIN-RELATED"/>
    <property type="match status" value="1"/>
</dbReference>
<name>A0A1J5S0Z8_9ZZZZ</name>
<evidence type="ECO:0000313" key="2">
    <source>
        <dbReference type="EMBL" id="OIQ94013.1"/>
    </source>
</evidence>
<dbReference type="InterPro" id="IPR046535">
    <property type="entry name" value="DUF6600"/>
</dbReference>
<dbReference type="EMBL" id="MLJW01000195">
    <property type="protein sequence ID" value="OIQ94013.1"/>
    <property type="molecule type" value="Genomic_DNA"/>
</dbReference>
<evidence type="ECO:0000256" key="1">
    <source>
        <dbReference type="SAM" id="MobiDB-lite"/>
    </source>
</evidence>
<feature type="region of interest" description="Disordered" evidence="1">
    <location>
        <begin position="1"/>
        <end position="33"/>
    </location>
</feature>
<gene>
    <name evidence="2" type="ORF">GALL_240190</name>
</gene>
<feature type="compositionally biased region" description="Basic and acidic residues" evidence="1">
    <location>
        <begin position="670"/>
        <end position="699"/>
    </location>
</feature>
<feature type="compositionally biased region" description="Polar residues" evidence="1">
    <location>
        <begin position="12"/>
        <end position="23"/>
    </location>
</feature>
<sequence length="699" mass="76374">MSVNEGVGLDHSANSWRKTTTQRSESSMSNSSRPSFWHRLHLAFGAAVLGAFAMPTWADPPALVARMDLFEGTATLLPAGSSTWTYANINRPLSNGDQVWIGAASRAEMVAGSTAMRLGANTSLSVLELSDAATQLELTQGTFEVHLREPMQGRSFEIDTPNLAFDLQTPGDYRVDVDPGQNTTTVIVRAGEGTAYGTGGASYPVGSRQLVRFSGTALIPDEAVLNPPLDGFDRWAGMLNRREGDSISARYVGTGMTGYQGLDQYGRWETDPLYGPIWVPTAVVAGWAPYHDGHWAWIAPWGWTWIDDEPWGFAPFHYGRWAYVGSVWAWVPGPVIMRPVYAPALVAFIGGGGAPWSVSLSIGTPGIAWFPLAPGEIYRPVYAASPTYVNAINRTVIVNKTVTVVNNTTVINNIQRNVYINQRVPGAITAMPAAAFVRGRRVQHAAVPFRAVHVTAAHVLFSPPIAPVEQSLAGHKLAAPPPHRAFERPVFATRTPPLPPALHDTLAQRFKAQNGTAPGAGRPLVLHVPAQIQSLERRQRITVVQRHEAAESQRPMPAQDRALQSQSLTHAPDLEHRNGEVPPGRFETEPNRRVLNAVPHPTGSPMPRRDEQRQQASPPHPRSQQGGERPFNTEPMRPAQSIRPELHAPARRQVPVERPGPAQFATHSSHPPEHAEAHNRPEKKKSEPKLPDSADLQRP</sequence>